<dbReference type="Pfam" id="PF01743">
    <property type="entry name" value="PolyA_pol"/>
    <property type="match status" value="1"/>
</dbReference>
<dbReference type="InterPro" id="IPR002646">
    <property type="entry name" value="PolA_pol_head_dom"/>
</dbReference>
<keyword evidence="6" id="KW-0460">Magnesium</keyword>
<keyword evidence="9" id="KW-1185">Reference proteome</keyword>
<dbReference type="PANTHER" id="PTHR46173:SF1">
    <property type="entry name" value="CCA TRNA NUCLEOTIDYLTRANSFERASE 1, MITOCHONDRIAL"/>
    <property type="match status" value="1"/>
</dbReference>
<comment type="cofactor">
    <cofactor evidence="1">
        <name>Mg(2+)</name>
        <dbReference type="ChEBI" id="CHEBI:18420"/>
    </cofactor>
</comment>
<evidence type="ECO:0000256" key="5">
    <source>
        <dbReference type="ARBA" id="ARBA00022723"/>
    </source>
</evidence>
<dbReference type="PANTHER" id="PTHR46173">
    <property type="entry name" value="CCA TRNA NUCLEOTIDYLTRANSFERASE 1, MITOCHONDRIAL"/>
    <property type="match status" value="1"/>
</dbReference>
<evidence type="ECO:0000313" key="9">
    <source>
        <dbReference type="Proteomes" id="UP000259683"/>
    </source>
</evidence>
<dbReference type="GO" id="GO:0000049">
    <property type="term" value="F:tRNA binding"/>
    <property type="evidence" value="ECO:0007669"/>
    <property type="project" value="TreeGrafter"/>
</dbReference>
<dbReference type="Gene3D" id="1.10.3090.10">
    <property type="entry name" value="cca-adding enzyme, domain 2"/>
    <property type="match status" value="1"/>
</dbReference>
<keyword evidence="4" id="KW-0548">Nucleotidyltransferase</keyword>
<feature type="domain" description="Poly A polymerase head" evidence="7">
    <location>
        <begin position="26"/>
        <end position="147"/>
    </location>
</feature>
<dbReference type="InterPro" id="IPR043519">
    <property type="entry name" value="NT_sf"/>
</dbReference>
<evidence type="ECO:0000256" key="6">
    <source>
        <dbReference type="ARBA" id="ARBA00022842"/>
    </source>
</evidence>
<evidence type="ECO:0000256" key="4">
    <source>
        <dbReference type="ARBA" id="ARBA00022695"/>
    </source>
</evidence>
<reference evidence="8" key="1">
    <citation type="submission" date="2018-07" db="EMBL/GenBank/DDBJ databases">
        <authorList>
            <person name="Wilson K.M."/>
            <person name="Ely B."/>
        </authorList>
    </citation>
    <scope>NUCLEOTIDE SEQUENCE</scope>
</reference>
<dbReference type="InterPro" id="IPR050264">
    <property type="entry name" value="Bact_CCA-adding_enz_type3_sf"/>
</dbReference>
<dbReference type="Gene3D" id="3.30.460.10">
    <property type="entry name" value="Beta Polymerase, domain 2"/>
    <property type="match status" value="1"/>
</dbReference>
<sequence length="394" mass="45074">MPSRILIPADLLRLRQGFQSIDRDIRFVGGCVRDTLFGLVPKDIDLCTDASINEMILLASRLGITVIPTGAEHGTLTFKLDSGLYEITCLREETKHDGRRAECRFGRDWDKDLSRRDLTINAMAMDFDGVIYDPFGGRKDLEHGVVRFVGDTTDRMREDYLRILRWLRFHGRYGRAPIDFHAMLAAQDVREGLSKRDVDGSFLISRERVWAEMAKIFAGPRVGYILHYLVHMRLDEHIDMVGPYNVNRLEWVAKKTDDYIVRLVAFMTSVAQVEALAEAWKWSVDERKRAVFLAKEVYGSRTRLDWLVLMGMASKAWAEDIALIREDEEAFETLRAWNPPTFPLRGQDLLDIGFAPGPAIGYHLDELRVAWAHADGLLTKEQLLQGLTPETNYG</sequence>
<dbReference type="EMBL" id="MH588547">
    <property type="protein sequence ID" value="AXQ69891.1"/>
    <property type="molecule type" value="Genomic_DNA"/>
</dbReference>
<dbReference type="GO" id="GO:0008033">
    <property type="term" value="P:tRNA processing"/>
    <property type="evidence" value="ECO:0007669"/>
    <property type="project" value="UniProtKB-KW"/>
</dbReference>
<gene>
    <name evidence="8" type="ORF">CcrSC_gp309</name>
</gene>
<evidence type="ECO:0000259" key="7">
    <source>
        <dbReference type="Pfam" id="PF01743"/>
    </source>
</evidence>
<dbReference type="SUPFAM" id="SSF81891">
    <property type="entry name" value="Poly A polymerase C-terminal region-like"/>
    <property type="match status" value="1"/>
</dbReference>
<name>A0A385EDE9_9CAUD</name>
<evidence type="ECO:0000313" key="8">
    <source>
        <dbReference type="EMBL" id="AXQ69891.1"/>
    </source>
</evidence>
<keyword evidence="5" id="KW-0479">Metal-binding</keyword>
<dbReference type="CDD" id="cd05398">
    <property type="entry name" value="NT_ClassII-CCAase"/>
    <property type="match status" value="1"/>
</dbReference>
<protein>
    <submittedName>
        <fullName evidence="8">tRNA nucleotidyltransferase</fullName>
    </submittedName>
</protein>
<dbReference type="GO" id="GO:0046872">
    <property type="term" value="F:metal ion binding"/>
    <property type="evidence" value="ECO:0007669"/>
    <property type="project" value="UniProtKB-KW"/>
</dbReference>
<keyword evidence="2" id="KW-0808">Transferase</keyword>
<accession>A0A385EDE9</accession>
<dbReference type="SUPFAM" id="SSF81301">
    <property type="entry name" value="Nucleotidyltransferase"/>
    <property type="match status" value="1"/>
</dbReference>
<evidence type="ECO:0000256" key="2">
    <source>
        <dbReference type="ARBA" id="ARBA00022679"/>
    </source>
</evidence>
<dbReference type="Proteomes" id="UP000259683">
    <property type="component" value="Segment"/>
</dbReference>
<keyword evidence="3" id="KW-0819">tRNA processing</keyword>
<evidence type="ECO:0000256" key="3">
    <source>
        <dbReference type="ARBA" id="ARBA00022694"/>
    </source>
</evidence>
<evidence type="ECO:0000256" key="1">
    <source>
        <dbReference type="ARBA" id="ARBA00001946"/>
    </source>
</evidence>
<reference evidence="8" key="2">
    <citation type="submission" date="2021-07" db="EMBL/GenBank/DDBJ databases">
        <title>Giant CbK-like Caulobacter bacteriophages have genetically divergent genomes.</title>
        <authorList>
            <person name="Wilson K."/>
            <person name="Ely B."/>
        </authorList>
    </citation>
    <scope>NUCLEOTIDE SEQUENCE</scope>
</reference>
<proteinExistence type="predicted"/>
<organism evidence="8 9">
    <name type="scientific">Caulobacter phage CcrSC</name>
    <dbReference type="NCBI Taxonomy" id="2283272"/>
    <lineage>
        <taxon>Viruses</taxon>
        <taxon>Duplodnaviria</taxon>
        <taxon>Heunggongvirae</taxon>
        <taxon>Uroviricota</taxon>
        <taxon>Caudoviricetes</taxon>
        <taxon>Jeanschmidtviridae</taxon>
        <taxon>Bertelyvirus</taxon>
        <taxon>Bertelyvirus SC</taxon>
    </lineage>
</organism>
<dbReference type="GO" id="GO:0016779">
    <property type="term" value="F:nucleotidyltransferase activity"/>
    <property type="evidence" value="ECO:0007669"/>
    <property type="project" value="UniProtKB-KW"/>
</dbReference>